<feature type="transmembrane region" description="Helical" evidence="9">
    <location>
        <begin position="113"/>
        <end position="134"/>
    </location>
</feature>
<dbReference type="OrthoDB" id="5298255at2"/>
<keyword evidence="3 9" id="KW-0808">Transferase</keyword>
<feature type="transmembrane region" description="Helical" evidence="9">
    <location>
        <begin position="286"/>
        <end position="304"/>
    </location>
</feature>
<feature type="transmembrane region" description="Helical" evidence="9">
    <location>
        <begin position="455"/>
        <end position="475"/>
    </location>
</feature>
<protein>
    <recommendedName>
        <fullName evidence="9">Protoheme IX farnesyltransferase</fullName>
        <ecNumber evidence="9">2.5.1.141</ecNumber>
    </recommendedName>
    <alternativeName>
        <fullName evidence="9">Heme B farnesyltransferase</fullName>
    </alternativeName>
    <alternativeName>
        <fullName evidence="9">Heme O synthase</fullName>
    </alternativeName>
</protein>
<feature type="transmembrane region" description="Helical" evidence="9">
    <location>
        <begin position="163"/>
        <end position="181"/>
    </location>
</feature>
<dbReference type="GO" id="GO:0008495">
    <property type="term" value="F:protoheme IX farnesyltransferase activity"/>
    <property type="evidence" value="ECO:0007669"/>
    <property type="project" value="UniProtKB-UniRule"/>
</dbReference>
<keyword evidence="6 9" id="KW-0350">Heme biosynthesis</keyword>
<dbReference type="Gene3D" id="1.10.357.140">
    <property type="entry name" value="UbiA prenyltransferase"/>
    <property type="match status" value="1"/>
</dbReference>
<keyword evidence="4 9" id="KW-0812">Transmembrane</keyword>
<feature type="transmembrane region" description="Helical" evidence="9">
    <location>
        <begin position="403"/>
        <end position="423"/>
    </location>
</feature>
<feature type="transmembrane region" description="Helical" evidence="9">
    <location>
        <begin position="530"/>
        <end position="547"/>
    </location>
</feature>
<dbReference type="InterPro" id="IPR000537">
    <property type="entry name" value="UbiA_prenyltransferase"/>
</dbReference>
<evidence type="ECO:0000256" key="8">
    <source>
        <dbReference type="ARBA" id="ARBA00047690"/>
    </source>
</evidence>
<dbReference type="CDD" id="cd13957">
    <property type="entry name" value="PT_UbiA_Cox10"/>
    <property type="match status" value="1"/>
</dbReference>
<dbReference type="Pfam" id="PF01040">
    <property type="entry name" value="UbiA"/>
    <property type="match status" value="1"/>
</dbReference>
<evidence type="ECO:0000256" key="5">
    <source>
        <dbReference type="ARBA" id="ARBA00022989"/>
    </source>
</evidence>
<dbReference type="PANTHER" id="PTHR43448">
    <property type="entry name" value="PROTOHEME IX FARNESYLTRANSFERASE, MITOCHONDRIAL"/>
    <property type="match status" value="1"/>
</dbReference>
<dbReference type="HOGENOM" id="CLU_449615_0_0_7"/>
<dbReference type="EC" id="2.5.1.141" evidence="9"/>
<evidence type="ECO:0000256" key="2">
    <source>
        <dbReference type="ARBA" id="ARBA00022475"/>
    </source>
</evidence>
<keyword evidence="9" id="KW-0997">Cell inner membrane</keyword>
<comment type="caution">
    <text evidence="9">Lacks conserved residue(s) required for the propagation of feature annotation.</text>
</comment>
<feature type="transmembrane region" description="Helical" evidence="9">
    <location>
        <begin position="84"/>
        <end position="107"/>
    </location>
</feature>
<feature type="transmembrane region" description="Helical" evidence="9">
    <location>
        <begin position="586"/>
        <end position="606"/>
    </location>
</feature>
<feature type="transmembrane region" description="Helical" evidence="9">
    <location>
        <begin position="254"/>
        <end position="274"/>
    </location>
</feature>
<reference evidence="11" key="1">
    <citation type="journal article" date="2013" name="ISME J.">
        <title>A small predatory core genome in the divergent marine Bacteriovorax marinus SJ and the terrestrial Bdellovibrio bacteriovorus.</title>
        <authorList>
            <person name="Crossman L.C."/>
            <person name="Chen H."/>
            <person name="Cerdeno-Tarraga A.M."/>
            <person name="Brooks K."/>
            <person name="Quail M.A."/>
            <person name="Pineiro S.A."/>
            <person name="Hobley L."/>
            <person name="Sockett R.E."/>
            <person name="Bentley S.D."/>
            <person name="Parkhill J."/>
            <person name="Williams H.N."/>
            <person name="Stine O.C."/>
        </authorList>
    </citation>
    <scope>NUCLEOTIDE SEQUENCE [LARGE SCALE GENOMIC DNA]</scope>
    <source>
        <strain evidence="11">ATCC BAA-682 / DSM 15412 / SJ</strain>
    </source>
</reference>
<feature type="transmembrane region" description="Helical" evidence="9">
    <location>
        <begin position="553"/>
        <end position="574"/>
    </location>
</feature>
<dbReference type="KEGG" id="bmx:BMS_0218"/>
<dbReference type="HAMAP" id="MF_00154">
    <property type="entry name" value="CyoE_CtaB"/>
    <property type="match status" value="1"/>
</dbReference>
<dbReference type="Pfam" id="PF02628">
    <property type="entry name" value="COX15-CtaA"/>
    <property type="match status" value="1"/>
</dbReference>
<dbReference type="PATRIC" id="fig|862908.3.peg.210"/>
<dbReference type="UniPathway" id="UPA00834">
    <property type="reaction ID" value="UER00712"/>
</dbReference>
<comment type="pathway">
    <text evidence="9">Porphyrin-containing compound metabolism; heme O biosynthesis; heme O from protoheme: step 1/1.</text>
</comment>
<dbReference type="eggNOG" id="COG0109">
    <property type="taxonomic scope" value="Bacteria"/>
</dbReference>
<sequence>MHILINLTIFLTYVLIVLGGVVHNTGAGLSCPDWPLCYGKLIETSSGQGALLEQLHRSLASLIGILSIWIFVLGRKYKESSPKFYKYTLGCFLLVAFQGALGASTFFYKLPTLISTTHLCISLIFFCSLQSMYYEYQSKIKQRRFSLNRGSLEKLLDPSLKNGVFYSLLAVSIQAFLGAVLRHSGAGKICGSGEFFFQCAHQATGEILYWSSISKVQLNLAHKYFSIITFLVVMWNCSRVLVSSFRFRSISKGFTYKLAAGVVAVIFLILAQAISGSFVAKTSVSVIPTTLHLALATLLIYGLWNLRNLLRYTEEEILGEVRHTFVSDVLEITKLRLGILVVITIAVGLFAAPGGINFFSALFALILMTMVVCGSTTLNCYIERDVDALMERTRNRALPSGRMKPATALVIGYGLICVALPLIVIFVNWTTMILSLIAAVLYLYAYTPMKLKSELALFVGAIPGAIPPVMGWTTVTGKIDAMAIILFSILFIWQIPHFLAIAIYYSKDYDAGSIKVYPNKTGFAKSKRDIFIYTIVLVLTSLAPYLIGYASLGYLNTALVLGILFIVLSILGFFKESDLQVDRWARQYFLASIIYLPILLSSLIFFS</sequence>
<accession>E1X2V5</accession>
<keyword evidence="2 9" id="KW-1003">Cell membrane</keyword>
<keyword evidence="11" id="KW-1185">Reference proteome</keyword>
<comment type="similarity">
    <text evidence="9">Belongs to the UbiA prenyltransferase family. Protoheme IX farnesyltransferase subfamily.</text>
</comment>
<gene>
    <name evidence="9" type="primary">ctaB</name>
    <name evidence="10" type="ordered locus">BMS_0218</name>
</gene>
<organism evidence="10 11">
    <name type="scientific">Halobacteriovorax marinus (strain ATCC BAA-682 / DSM 15412 / SJ)</name>
    <name type="common">Bacteriovorax marinus</name>
    <dbReference type="NCBI Taxonomy" id="862908"/>
    <lineage>
        <taxon>Bacteria</taxon>
        <taxon>Pseudomonadati</taxon>
        <taxon>Bdellovibrionota</taxon>
        <taxon>Bacteriovoracia</taxon>
        <taxon>Bacteriovoracales</taxon>
        <taxon>Halobacteriovoraceae</taxon>
        <taxon>Halobacteriovorax</taxon>
    </lineage>
</organism>
<proteinExistence type="inferred from homology"/>
<dbReference type="GO" id="GO:0006784">
    <property type="term" value="P:heme A biosynthetic process"/>
    <property type="evidence" value="ECO:0007669"/>
    <property type="project" value="InterPro"/>
</dbReference>
<dbReference type="PANTHER" id="PTHR43448:SF2">
    <property type="entry name" value="PROTOHEME IX FARNESYLTRANSFERASE, MITOCHONDRIAL"/>
    <property type="match status" value="1"/>
</dbReference>
<comment type="miscellaneous">
    <text evidence="9">Carbon 2 of the heme B porphyrin ring is defined according to the Fischer nomenclature.</text>
</comment>
<feature type="transmembrane region" description="Helical" evidence="9">
    <location>
        <begin position="429"/>
        <end position="446"/>
    </location>
</feature>
<comment type="catalytic activity">
    <reaction evidence="8 9">
        <text>heme b + (2E,6E)-farnesyl diphosphate + H2O = Fe(II)-heme o + diphosphate</text>
        <dbReference type="Rhea" id="RHEA:28070"/>
        <dbReference type="ChEBI" id="CHEBI:15377"/>
        <dbReference type="ChEBI" id="CHEBI:33019"/>
        <dbReference type="ChEBI" id="CHEBI:60344"/>
        <dbReference type="ChEBI" id="CHEBI:60530"/>
        <dbReference type="ChEBI" id="CHEBI:175763"/>
        <dbReference type="EC" id="2.5.1.141"/>
    </reaction>
</comment>
<dbReference type="Proteomes" id="UP000008963">
    <property type="component" value="Chromosome"/>
</dbReference>
<comment type="subcellular location">
    <subcellularLocation>
        <location evidence="9">Cell inner membrane</location>
        <topology evidence="9">Multi-pass membrane protein</topology>
    </subcellularLocation>
    <subcellularLocation>
        <location evidence="1">Membrane</location>
        <topology evidence="1">Multi-pass membrane protein</topology>
    </subcellularLocation>
</comment>
<feature type="transmembrane region" description="Helical" evidence="9">
    <location>
        <begin position="224"/>
        <end position="242"/>
    </location>
</feature>
<dbReference type="AlphaFoldDB" id="E1X2V5"/>
<dbReference type="InterPro" id="IPR044878">
    <property type="entry name" value="UbiA_sf"/>
</dbReference>
<dbReference type="NCBIfam" id="TIGR01473">
    <property type="entry name" value="cyoE_ctaB"/>
    <property type="match status" value="1"/>
</dbReference>
<feature type="transmembrane region" description="Helical" evidence="9">
    <location>
        <begin position="337"/>
        <end position="356"/>
    </location>
</feature>
<dbReference type="RefSeq" id="WP_014242939.1">
    <property type="nucleotide sequence ID" value="NC_016620.1"/>
</dbReference>
<evidence type="ECO:0000256" key="3">
    <source>
        <dbReference type="ARBA" id="ARBA00022679"/>
    </source>
</evidence>
<evidence type="ECO:0000256" key="1">
    <source>
        <dbReference type="ARBA" id="ARBA00004141"/>
    </source>
</evidence>
<dbReference type="InterPro" id="IPR006369">
    <property type="entry name" value="Protohaem_IX_farnesylTrfase"/>
</dbReference>
<feature type="transmembrane region" description="Helical" evidence="9">
    <location>
        <begin position="362"/>
        <end position="382"/>
    </location>
</feature>
<evidence type="ECO:0000256" key="7">
    <source>
        <dbReference type="ARBA" id="ARBA00023136"/>
    </source>
</evidence>
<evidence type="ECO:0000256" key="9">
    <source>
        <dbReference type="HAMAP-Rule" id="MF_00154"/>
    </source>
</evidence>
<dbReference type="eggNOG" id="COG1612">
    <property type="taxonomic scope" value="Bacteria"/>
</dbReference>
<dbReference type="InterPro" id="IPR003780">
    <property type="entry name" value="COX15/CtaA_fam"/>
</dbReference>
<evidence type="ECO:0000256" key="6">
    <source>
        <dbReference type="ARBA" id="ARBA00023133"/>
    </source>
</evidence>
<dbReference type="EMBL" id="FQ312005">
    <property type="protein sequence ID" value="CBW25150.1"/>
    <property type="molecule type" value="Genomic_DNA"/>
</dbReference>
<evidence type="ECO:0000313" key="11">
    <source>
        <dbReference type="Proteomes" id="UP000008963"/>
    </source>
</evidence>
<name>E1X2V5_HALMS</name>
<dbReference type="STRING" id="862908.BMS_0218"/>
<keyword evidence="7 9" id="KW-0472">Membrane</keyword>
<dbReference type="GO" id="GO:0005886">
    <property type="term" value="C:plasma membrane"/>
    <property type="evidence" value="ECO:0007669"/>
    <property type="project" value="UniProtKB-SubCell"/>
</dbReference>
<feature type="transmembrane region" description="Helical" evidence="9">
    <location>
        <begin position="481"/>
        <end position="505"/>
    </location>
</feature>
<evidence type="ECO:0000256" key="4">
    <source>
        <dbReference type="ARBA" id="ARBA00022692"/>
    </source>
</evidence>
<dbReference type="GO" id="GO:0048034">
    <property type="term" value="P:heme O biosynthetic process"/>
    <property type="evidence" value="ECO:0007669"/>
    <property type="project" value="UniProtKB-UniRule"/>
</dbReference>
<feature type="transmembrane region" description="Helical" evidence="9">
    <location>
        <begin position="54"/>
        <end position="72"/>
    </location>
</feature>
<evidence type="ECO:0000313" key="10">
    <source>
        <dbReference type="EMBL" id="CBW25150.1"/>
    </source>
</evidence>
<keyword evidence="5 9" id="KW-1133">Transmembrane helix</keyword>
<comment type="function">
    <text evidence="9">Converts heme B (protoheme IX) to heme O by substitution of the vinyl group on carbon 2 of heme B porphyrin ring with a hydroxyethyl farnesyl side group.</text>
</comment>